<keyword evidence="14" id="KW-0464">Manganese</keyword>
<evidence type="ECO:0000259" key="22">
    <source>
        <dbReference type="Pfam" id="PF00557"/>
    </source>
</evidence>
<dbReference type="Gene3D" id="3.40.350.10">
    <property type="entry name" value="Creatinase/prolidase N-terminal domain"/>
    <property type="match status" value="2"/>
</dbReference>
<evidence type="ECO:0000256" key="10">
    <source>
        <dbReference type="ARBA" id="ARBA00022723"/>
    </source>
</evidence>
<comment type="function">
    <text evidence="16">Metalloaminopeptidase that catalyzes the removal of a penultimate prolyl residue from the N-termini of peptides, such as Arg-Pro-Pro. Contributes to the degradation of bradykinin.</text>
</comment>
<keyword evidence="11" id="KW-0378">Hydrolase</keyword>
<name>A0A8C4NBB3_EPTBU</name>
<evidence type="ECO:0000256" key="9">
    <source>
        <dbReference type="ARBA" id="ARBA00022670"/>
    </source>
</evidence>
<dbReference type="Pfam" id="PF01321">
    <property type="entry name" value="Creatinase_N"/>
    <property type="match status" value="1"/>
</dbReference>
<comment type="subcellular location">
    <subcellularLocation>
        <location evidence="3">Cytoplasm</location>
    </subcellularLocation>
</comment>
<keyword evidence="13" id="KW-0482">Metalloprotease</keyword>
<organism evidence="25 26">
    <name type="scientific">Eptatretus burgeri</name>
    <name type="common">Inshore hagfish</name>
    <dbReference type="NCBI Taxonomy" id="7764"/>
    <lineage>
        <taxon>Eukaryota</taxon>
        <taxon>Metazoa</taxon>
        <taxon>Chordata</taxon>
        <taxon>Craniata</taxon>
        <taxon>Vertebrata</taxon>
        <taxon>Cyclostomata</taxon>
        <taxon>Myxini</taxon>
        <taxon>Myxiniformes</taxon>
        <taxon>Myxinidae</taxon>
        <taxon>Eptatretinae</taxon>
        <taxon>Eptatretus</taxon>
    </lineage>
</organism>
<comment type="cofactor">
    <cofactor evidence="2">
        <name>Mn(2+)</name>
        <dbReference type="ChEBI" id="CHEBI:29035"/>
    </cofactor>
</comment>
<keyword evidence="26" id="KW-1185">Reference proteome</keyword>
<reference evidence="25" key="2">
    <citation type="submission" date="2025-09" db="UniProtKB">
        <authorList>
            <consortium name="Ensembl"/>
        </authorList>
    </citation>
    <scope>IDENTIFICATION</scope>
</reference>
<evidence type="ECO:0000256" key="4">
    <source>
        <dbReference type="ARBA" id="ARBA00008766"/>
    </source>
</evidence>
<evidence type="ECO:0000313" key="26">
    <source>
        <dbReference type="Proteomes" id="UP000694388"/>
    </source>
</evidence>
<dbReference type="SUPFAM" id="SSF53092">
    <property type="entry name" value="Creatinase/prolidase N-terminal domain"/>
    <property type="match status" value="1"/>
</dbReference>
<dbReference type="InterPro" id="IPR050422">
    <property type="entry name" value="X-Pro_aminopeptidase_P"/>
</dbReference>
<dbReference type="EC" id="3.4.11.9" evidence="6"/>
<dbReference type="Pfam" id="PF16188">
    <property type="entry name" value="Peptidase_M24_C"/>
    <property type="match status" value="1"/>
</dbReference>
<proteinExistence type="inferred from homology"/>
<evidence type="ECO:0000256" key="15">
    <source>
        <dbReference type="ARBA" id="ARBA00030849"/>
    </source>
</evidence>
<evidence type="ECO:0000256" key="3">
    <source>
        <dbReference type="ARBA" id="ARBA00004496"/>
    </source>
</evidence>
<evidence type="ECO:0000256" key="6">
    <source>
        <dbReference type="ARBA" id="ARBA00012574"/>
    </source>
</evidence>
<evidence type="ECO:0000256" key="1">
    <source>
        <dbReference type="ARBA" id="ARBA00001424"/>
    </source>
</evidence>
<evidence type="ECO:0000259" key="24">
    <source>
        <dbReference type="Pfam" id="PF16188"/>
    </source>
</evidence>
<feature type="domain" description="Creatinase N-terminal" evidence="23">
    <location>
        <begin position="49"/>
        <end position="147"/>
    </location>
</feature>
<evidence type="ECO:0000256" key="11">
    <source>
        <dbReference type="ARBA" id="ARBA00022801"/>
    </source>
</evidence>
<feature type="domain" description="Peptidase M24" evidence="22">
    <location>
        <begin position="328"/>
        <end position="542"/>
    </location>
</feature>
<dbReference type="OMA" id="EPGMILS"/>
<dbReference type="Pfam" id="PF00557">
    <property type="entry name" value="Peptidase_M24"/>
    <property type="match status" value="1"/>
</dbReference>
<dbReference type="InterPro" id="IPR029149">
    <property type="entry name" value="Creatin/AminoP/Spt16_N"/>
</dbReference>
<evidence type="ECO:0000256" key="21">
    <source>
        <dbReference type="ARBA" id="ARBA00081885"/>
    </source>
</evidence>
<evidence type="ECO:0000256" key="2">
    <source>
        <dbReference type="ARBA" id="ARBA00001936"/>
    </source>
</evidence>
<evidence type="ECO:0000256" key="16">
    <source>
        <dbReference type="ARBA" id="ARBA00054066"/>
    </source>
</evidence>
<dbReference type="SUPFAM" id="SSF55920">
    <property type="entry name" value="Creatinase/aminopeptidase"/>
    <property type="match status" value="1"/>
</dbReference>
<dbReference type="InterPro" id="IPR000994">
    <property type="entry name" value="Pept_M24"/>
</dbReference>
<dbReference type="FunFam" id="3.40.350.10:FF:000001">
    <property type="entry name" value="Putative xaa-Pro aminopeptidase 1"/>
    <property type="match status" value="1"/>
</dbReference>
<dbReference type="InterPro" id="IPR036005">
    <property type="entry name" value="Creatinase/aminopeptidase-like"/>
</dbReference>
<sequence length="619" mass="69795">MQKKVTSEILQQLRSAMRDPKLVVNPLNALIVSTWDAHQSEYVAPCDCRRAFVSGFDGSAGSAVITEQHAALWTDGRYFLQAAEQMDENWTLMKSGLKDTLSVEDWLVKVLPANSRIGADPFLSPADSWKMLSKALATSGHSLVATKGNLVDTVWPDRPPRPCKPLLTLGLEFSGQSWEDKVRHIRSKMEQRQTLWLVITNLDEVAWLYNLRGNDVKYNPVFFAYTIIGMKSLKLFIDAKRVTEESVHTHLSLDNPSDESLRIEVLPYDSVLDTLHECCNQLGEGQKVWISERSSHVLNSAVPKMHRLQIPVTPICMAKALKNPTEREGMRRAHIKDAVALSEYFCWLEKEILKGGVTEMRAADKSQEFRSQQKNYVDLSFDTISSSGPHGAVIHYKPTPQSDRPLSTTEIYLCDSGAQYKDGTTDVTRTMHFGTPTDYEKECFTMVLKGYMAIQTAVFPNGTKGHLLDTLARMHLWTVGLDYMHGTGHGVGAFLCVHEGPCGISYKSFADEPLEEGMIITDEPGYYEDGHFGIRIENALLVVPTTTKYDAQKKGFLTFEPLTLVPIQTKMIKKDLLTPTELQCLNAYHKKCWTVVGEELEKQGRLEAREWLLRQTQPF</sequence>
<comment type="subunit">
    <text evidence="5">Homodimer.</text>
</comment>
<dbReference type="GO" id="GO:0005737">
    <property type="term" value="C:cytoplasm"/>
    <property type="evidence" value="ECO:0007669"/>
    <property type="project" value="UniProtKB-SubCell"/>
</dbReference>
<dbReference type="FunFam" id="3.90.230.10:FF:000004">
    <property type="entry name" value="xaa-Pro aminopeptidase 1 isoform X1"/>
    <property type="match status" value="1"/>
</dbReference>
<dbReference type="GO" id="GO:0070006">
    <property type="term" value="F:metalloaminopeptidase activity"/>
    <property type="evidence" value="ECO:0007669"/>
    <property type="project" value="InterPro"/>
</dbReference>
<dbReference type="InterPro" id="IPR032416">
    <property type="entry name" value="Peptidase_M24_C"/>
</dbReference>
<keyword evidence="8" id="KW-0963">Cytoplasm</keyword>
<accession>A0A8C4NBB3</accession>
<evidence type="ECO:0000259" key="23">
    <source>
        <dbReference type="Pfam" id="PF01321"/>
    </source>
</evidence>
<keyword evidence="9" id="KW-0645">Protease</keyword>
<dbReference type="GO" id="GO:0046872">
    <property type="term" value="F:metal ion binding"/>
    <property type="evidence" value="ECO:0007669"/>
    <property type="project" value="UniProtKB-KW"/>
</dbReference>
<evidence type="ECO:0000256" key="12">
    <source>
        <dbReference type="ARBA" id="ARBA00022990"/>
    </source>
</evidence>
<evidence type="ECO:0000256" key="19">
    <source>
        <dbReference type="ARBA" id="ARBA00079909"/>
    </source>
</evidence>
<dbReference type="PANTHER" id="PTHR43763:SF6">
    <property type="entry name" value="XAA-PRO AMINOPEPTIDASE 1"/>
    <property type="match status" value="1"/>
</dbReference>
<dbReference type="Gene3D" id="3.90.230.10">
    <property type="entry name" value="Creatinase/methionine aminopeptidase superfamily"/>
    <property type="match status" value="1"/>
</dbReference>
<dbReference type="Pfam" id="PF16189">
    <property type="entry name" value="Creatinase_N_2"/>
    <property type="match status" value="1"/>
</dbReference>
<feature type="domain" description="Peptidase M24 C-terminal" evidence="24">
    <location>
        <begin position="555"/>
        <end position="619"/>
    </location>
</feature>
<evidence type="ECO:0000256" key="7">
    <source>
        <dbReference type="ARBA" id="ARBA00022438"/>
    </source>
</evidence>
<evidence type="ECO:0000256" key="20">
    <source>
        <dbReference type="ARBA" id="ARBA00079919"/>
    </source>
</evidence>
<keyword evidence="10" id="KW-0479">Metal-binding</keyword>
<evidence type="ECO:0000256" key="17">
    <source>
        <dbReference type="ARBA" id="ARBA00071973"/>
    </source>
</evidence>
<keyword evidence="7" id="KW-0031">Aminopeptidase</keyword>
<evidence type="ECO:0000313" key="25">
    <source>
        <dbReference type="Ensembl" id="ENSEBUP00000005164.1"/>
    </source>
</evidence>
<dbReference type="FunFam" id="3.40.350.10:FF:000004">
    <property type="entry name" value="xaa-Pro aminopeptidase 1 isoform X1"/>
    <property type="match status" value="1"/>
</dbReference>
<evidence type="ECO:0000256" key="14">
    <source>
        <dbReference type="ARBA" id="ARBA00023211"/>
    </source>
</evidence>
<comment type="similarity">
    <text evidence="4">Belongs to the peptidase M24B family.</text>
</comment>
<dbReference type="GO" id="GO:0006508">
    <property type="term" value="P:proteolysis"/>
    <property type="evidence" value="ECO:0007669"/>
    <property type="project" value="UniProtKB-KW"/>
</dbReference>
<protein>
    <recommendedName>
        <fullName evidence="17">Xaa-Pro aminopeptidase 1</fullName>
        <ecNumber evidence="6">3.4.11.9</ecNumber>
    </recommendedName>
    <alternativeName>
        <fullName evidence="15">Aminoacylproline aminopeptidase</fullName>
    </alternativeName>
    <alternativeName>
        <fullName evidence="20">Cytosolic aminopeptidase P</fullName>
    </alternativeName>
    <alternativeName>
        <fullName evidence="18">Soluble aminopeptidase P</fullName>
    </alternativeName>
    <alternativeName>
        <fullName evidence="21">X-Pro aminopeptidase 1</fullName>
    </alternativeName>
    <alternativeName>
        <fullName evidence="19">X-prolyl aminopeptidase 1, soluble</fullName>
    </alternativeName>
</protein>
<dbReference type="CDD" id="cd01085">
    <property type="entry name" value="APP"/>
    <property type="match status" value="1"/>
</dbReference>
<dbReference type="GeneTree" id="ENSGT00940000157716"/>
<evidence type="ECO:0000256" key="13">
    <source>
        <dbReference type="ARBA" id="ARBA00023049"/>
    </source>
</evidence>
<dbReference type="Ensembl" id="ENSEBUT00000005602.1">
    <property type="protein sequence ID" value="ENSEBUP00000005164.1"/>
    <property type="gene ID" value="ENSEBUG00000003550.1"/>
</dbReference>
<reference evidence="25" key="1">
    <citation type="submission" date="2025-08" db="UniProtKB">
        <authorList>
            <consortium name="Ensembl"/>
        </authorList>
    </citation>
    <scope>IDENTIFICATION</scope>
</reference>
<dbReference type="Proteomes" id="UP000694388">
    <property type="component" value="Unplaced"/>
</dbReference>
<dbReference type="InterPro" id="IPR033740">
    <property type="entry name" value="Pept_M24B"/>
</dbReference>
<keyword evidence="12" id="KW-0007">Acetylation</keyword>
<evidence type="ECO:0000256" key="5">
    <source>
        <dbReference type="ARBA" id="ARBA00011738"/>
    </source>
</evidence>
<comment type="catalytic activity">
    <reaction evidence="1">
        <text>Release of any N-terminal amino acid, including proline, that is linked to proline, even from a dipeptide or tripeptide.</text>
        <dbReference type="EC" id="3.4.11.9"/>
    </reaction>
</comment>
<dbReference type="InterPro" id="IPR000587">
    <property type="entry name" value="Creatinase_N"/>
</dbReference>
<dbReference type="PANTHER" id="PTHR43763">
    <property type="entry name" value="XAA-PRO AMINOPEPTIDASE 1"/>
    <property type="match status" value="1"/>
</dbReference>
<evidence type="ECO:0000256" key="8">
    <source>
        <dbReference type="ARBA" id="ARBA00022490"/>
    </source>
</evidence>
<evidence type="ECO:0000256" key="18">
    <source>
        <dbReference type="ARBA" id="ARBA00078157"/>
    </source>
</evidence>
<dbReference type="AlphaFoldDB" id="A0A8C4NBB3"/>